<dbReference type="EMBL" id="JAVBVO010000003">
    <property type="protein sequence ID" value="MDZ5758065.1"/>
    <property type="molecule type" value="Genomic_DNA"/>
</dbReference>
<dbReference type="AlphaFoldDB" id="A0AAW9K0K1"/>
<feature type="domain" description="ADP ribosyltransferase" evidence="1">
    <location>
        <begin position="250"/>
        <end position="391"/>
    </location>
</feature>
<evidence type="ECO:0000259" key="1">
    <source>
        <dbReference type="Pfam" id="PF03496"/>
    </source>
</evidence>
<protein>
    <submittedName>
        <fullName evidence="3">Minor capsid protein</fullName>
    </submittedName>
</protein>
<organism evidence="3 4">
    <name type="scientific">Carnobacterium maltaromaticum</name>
    <name type="common">Carnobacterium piscicola</name>
    <dbReference type="NCBI Taxonomy" id="2751"/>
    <lineage>
        <taxon>Bacteria</taxon>
        <taxon>Bacillati</taxon>
        <taxon>Bacillota</taxon>
        <taxon>Bacilli</taxon>
        <taxon>Lactobacillales</taxon>
        <taxon>Carnobacteriaceae</taxon>
        <taxon>Carnobacterium</taxon>
    </lineage>
</organism>
<proteinExistence type="predicted"/>
<dbReference type="Gene3D" id="3.90.176.10">
    <property type="entry name" value="Toxin ADP-ribosyltransferase, Chain A, domain 1"/>
    <property type="match status" value="1"/>
</dbReference>
<dbReference type="PROSITE" id="PS51996">
    <property type="entry name" value="TR_MART"/>
    <property type="match status" value="1"/>
</dbReference>
<reference evidence="3" key="1">
    <citation type="submission" date="2023-08" db="EMBL/GenBank/DDBJ databases">
        <title>Genomic characterization of piscicolin 126 produced by Carnobacterium maltaromaticum CM22 strain isolated from salmon (Salmo salar).</title>
        <authorList>
            <person name="Gonzalez-Gragera E."/>
            <person name="Garcia-Lopez J.D."/>
            <person name="Teso-Perez C."/>
            <person name="Gimenez-Hernandez I."/>
            <person name="Peralta-Sanchez J.M."/>
            <person name="Valdivia E."/>
            <person name="Montalban-Lopez M."/>
            <person name="Martin-Platero A.M."/>
            <person name="Banos A."/>
            <person name="Martinez-Bueno M."/>
        </authorList>
    </citation>
    <scope>NUCLEOTIDE SEQUENCE</scope>
    <source>
        <strain evidence="3">CM22</strain>
    </source>
</reference>
<dbReference type="SUPFAM" id="SSF56399">
    <property type="entry name" value="ADP-ribosylation"/>
    <property type="match status" value="1"/>
</dbReference>
<sequence length="408" mass="46671">MNIEKSYAKNINQLVNELDSLVLYEFDKIVAPEIDKERLISDDLLNDSILDFIKNAIAKIKGLFLGALSSKNATKSATKFANSLSSVSKSNMNAQFNSKGINPINSEPWLKSYLASKVAENVSYITNIRDDYSSKIEQIIYRGVTNGQSSAEMREELIKQTGMARKKADFIARDQTGSMLGQMTAKRHQEAGIKAFRWSDSGDSKVRDSHRERDGKIYYYAENPLLPGEEYNCRCVEEPVFDDELAQIEAEQALNELTENEEYAINTYISSEAYRINDKLRNGYDLDEKDSKLLKELDSALSKMDKFEGDLNRSYNFRSQDDLISFVNSLEIGKRKTFDEYISTSIDIYDPNNQLLLIIKNAKNGRNISLINENELEVLYERGSEFIVKERYRLETGVLVIELEEFHD</sequence>
<evidence type="ECO:0000259" key="2">
    <source>
        <dbReference type="Pfam" id="PF04233"/>
    </source>
</evidence>
<dbReference type="GO" id="GO:0005576">
    <property type="term" value="C:extracellular region"/>
    <property type="evidence" value="ECO:0007669"/>
    <property type="project" value="InterPro"/>
</dbReference>
<dbReference type="NCBIfam" id="TIGR01641">
    <property type="entry name" value="phageSPP1_gp7"/>
    <property type="match status" value="1"/>
</dbReference>
<dbReference type="Pfam" id="PF04233">
    <property type="entry name" value="Phage_Mu_F"/>
    <property type="match status" value="1"/>
</dbReference>
<dbReference type="Pfam" id="PF03496">
    <property type="entry name" value="ADPrib_exo_Tox"/>
    <property type="match status" value="1"/>
</dbReference>
<dbReference type="Proteomes" id="UP001290462">
    <property type="component" value="Unassembled WGS sequence"/>
</dbReference>
<feature type="domain" description="Phage head morphogenesis" evidence="2">
    <location>
        <begin position="135"/>
        <end position="236"/>
    </location>
</feature>
<accession>A0AAW9K0K1</accession>
<evidence type="ECO:0000313" key="4">
    <source>
        <dbReference type="Proteomes" id="UP001290462"/>
    </source>
</evidence>
<gene>
    <name evidence="3" type="ORF">RAK27_05280</name>
</gene>
<evidence type="ECO:0000313" key="3">
    <source>
        <dbReference type="EMBL" id="MDZ5758065.1"/>
    </source>
</evidence>
<dbReference type="InterPro" id="IPR003540">
    <property type="entry name" value="ADP-ribosyltransferase"/>
</dbReference>
<comment type="caution">
    <text evidence="3">The sequence shown here is derived from an EMBL/GenBank/DDBJ whole genome shotgun (WGS) entry which is preliminary data.</text>
</comment>
<name>A0AAW9K0K1_CARML</name>
<dbReference type="InterPro" id="IPR006528">
    <property type="entry name" value="Phage_head_morphogenesis_dom"/>
</dbReference>